<evidence type="ECO:0000259" key="9">
    <source>
        <dbReference type="Pfam" id="PF12704"/>
    </source>
</evidence>
<feature type="transmembrane region" description="Helical" evidence="7">
    <location>
        <begin position="684"/>
        <end position="705"/>
    </location>
</feature>
<feature type="transmembrane region" description="Helical" evidence="7">
    <location>
        <begin position="21"/>
        <end position="43"/>
    </location>
</feature>
<feature type="domain" description="ABC3 transporter permease C-terminal" evidence="8">
    <location>
        <begin position="685"/>
        <end position="796"/>
    </location>
</feature>
<keyword evidence="11" id="KW-1185">Reference proteome</keyword>
<dbReference type="Pfam" id="PF12704">
    <property type="entry name" value="MacB_PCD"/>
    <property type="match status" value="2"/>
</dbReference>
<feature type="domain" description="MacB-like periplasmic core" evidence="9">
    <location>
        <begin position="482"/>
        <end position="646"/>
    </location>
</feature>
<name>A0A1G9KN97_9BACT</name>
<dbReference type="Proteomes" id="UP000198510">
    <property type="component" value="Unassembled WGS sequence"/>
</dbReference>
<dbReference type="InterPro" id="IPR025857">
    <property type="entry name" value="MacB_PCD"/>
</dbReference>
<comment type="similarity">
    <text evidence="6">Belongs to the ABC-4 integral membrane protein family.</text>
</comment>
<keyword evidence="4 7" id="KW-1133">Transmembrane helix</keyword>
<accession>A0A1G9KN97</accession>
<feature type="transmembrane region" description="Helical" evidence="7">
    <location>
        <begin position="732"/>
        <end position="751"/>
    </location>
</feature>
<dbReference type="Pfam" id="PF02687">
    <property type="entry name" value="FtsX"/>
    <property type="match status" value="2"/>
</dbReference>
<dbReference type="InterPro" id="IPR003838">
    <property type="entry name" value="ABC3_permease_C"/>
</dbReference>
<feature type="transmembrane region" description="Helical" evidence="7">
    <location>
        <begin position="281"/>
        <end position="305"/>
    </location>
</feature>
<sequence>MWYTELRAGFRALFKQKGFALINLLGLGLALSAFLLIGLYTSFQWSIDAFHQHHSTLYAVHQRTFQHGELLAESNETYQEVGPLLQQHLPGVVNMTRVTWPLEQLVQPQHTAASEVFTESQALYVDSSFLLMFTFPLVAGDADRALTQPHSVVLTEATAQKYFGEQSPLGKTLLTTDAWGSEVSWTVTGVAHEVPAHSSLQFDLLFASRFEQDTAEMVLPDYQTFVQLAETADPQATAAKLDRVVLPLLGRWARAADRTLALSLLPLEELYFDQHPDRREAVAIATGMALLILMIAWINFVNVAVVQSLDRAKGIGVRKVIGASTGQLRRQHIGENLALHGLALLLALGGTLLVRPWLSGWVPLHGPASFSVLSAHSLAMFGFWGVGTLGAIFYVAWVTSSYELPLVVKGKYAHTRNRTTTRKVLVVVQFASAFLLMAGALVMYRQLQFMRNAPLGINLEQTLVLKAPKRHENKEERYSAFKAELLRQTAVQAVSSTSIVPGRDIGHQLSFRRQGADEAMQRTLAVVVVDPNFVPAFAISLRAGRNFSEGSWKSWPQVLLNEAAAQALGFAQPEEAIAQQIVDQTTGKALTVIGVVPNYHQKSLKQAIVPLVYRFQPNSWGYCAIKLRAERLASPQGVQQVMDQIAQVWQASFEDEPFDYFFLDAYFNAQYEADEQVNAVVTGLTLLALVIAGIGLFGLASYAAMQRTKEMGIRKVCGASVGSLLWLQTKNYLQLVLLAILITIPIANYGLQQWLQQYAFHLEVGGLFWLVPGLALLAVAWAAVVVQAAKAARTNPVESLRHE</sequence>
<dbReference type="InterPro" id="IPR050250">
    <property type="entry name" value="Macrolide_Exporter_MacB"/>
</dbReference>
<dbReference type="STRING" id="1075417.SAMN05421823_106214"/>
<evidence type="ECO:0000259" key="8">
    <source>
        <dbReference type="Pfam" id="PF02687"/>
    </source>
</evidence>
<feature type="transmembrane region" description="Helical" evidence="7">
    <location>
        <begin position="337"/>
        <end position="358"/>
    </location>
</feature>
<dbReference type="EMBL" id="FNFO01000006">
    <property type="protein sequence ID" value="SDL51238.1"/>
    <property type="molecule type" value="Genomic_DNA"/>
</dbReference>
<reference evidence="10 11" key="1">
    <citation type="submission" date="2016-10" db="EMBL/GenBank/DDBJ databases">
        <authorList>
            <person name="de Groot N.N."/>
        </authorList>
    </citation>
    <scope>NUCLEOTIDE SEQUENCE [LARGE SCALE GENOMIC DNA]</scope>
    <source>
        <strain evidence="10 11">DSM 25186</strain>
    </source>
</reference>
<evidence type="ECO:0000313" key="10">
    <source>
        <dbReference type="EMBL" id="SDL51238.1"/>
    </source>
</evidence>
<evidence type="ECO:0000256" key="2">
    <source>
        <dbReference type="ARBA" id="ARBA00022475"/>
    </source>
</evidence>
<evidence type="ECO:0000256" key="6">
    <source>
        <dbReference type="ARBA" id="ARBA00038076"/>
    </source>
</evidence>
<feature type="transmembrane region" description="Helical" evidence="7">
    <location>
        <begin position="766"/>
        <end position="786"/>
    </location>
</feature>
<evidence type="ECO:0000256" key="3">
    <source>
        <dbReference type="ARBA" id="ARBA00022692"/>
    </source>
</evidence>
<dbReference type="OrthoDB" id="5933722at2"/>
<dbReference type="GO" id="GO:0005886">
    <property type="term" value="C:plasma membrane"/>
    <property type="evidence" value="ECO:0007669"/>
    <property type="project" value="UniProtKB-SubCell"/>
</dbReference>
<proteinExistence type="inferred from homology"/>
<evidence type="ECO:0000256" key="5">
    <source>
        <dbReference type="ARBA" id="ARBA00023136"/>
    </source>
</evidence>
<evidence type="ECO:0000256" key="1">
    <source>
        <dbReference type="ARBA" id="ARBA00004651"/>
    </source>
</evidence>
<dbReference type="PANTHER" id="PTHR30572">
    <property type="entry name" value="MEMBRANE COMPONENT OF TRANSPORTER-RELATED"/>
    <property type="match status" value="1"/>
</dbReference>
<dbReference type="PANTHER" id="PTHR30572:SF4">
    <property type="entry name" value="ABC TRANSPORTER PERMEASE YTRF"/>
    <property type="match status" value="1"/>
</dbReference>
<keyword evidence="2" id="KW-1003">Cell membrane</keyword>
<organism evidence="10 11">
    <name type="scientific">Catalinimonas alkaloidigena</name>
    <dbReference type="NCBI Taxonomy" id="1075417"/>
    <lineage>
        <taxon>Bacteria</taxon>
        <taxon>Pseudomonadati</taxon>
        <taxon>Bacteroidota</taxon>
        <taxon>Cytophagia</taxon>
        <taxon>Cytophagales</taxon>
        <taxon>Catalimonadaceae</taxon>
        <taxon>Catalinimonas</taxon>
    </lineage>
</organism>
<feature type="domain" description="ABC3 transporter permease C-terminal" evidence="8">
    <location>
        <begin position="288"/>
        <end position="396"/>
    </location>
</feature>
<comment type="subcellular location">
    <subcellularLocation>
        <location evidence="1">Cell membrane</location>
        <topology evidence="1">Multi-pass membrane protein</topology>
    </subcellularLocation>
</comment>
<keyword evidence="3 7" id="KW-0812">Transmembrane</keyword>
<dbReference type="RefSeq" id="WP_143017334.1">
    <property type="nucleotide sequence ID" value="NZ_FNFO01000006.1"/>
</dbReference>
<gene>
    <name evidence="10" type="ORF">SAMN05421823_106214</name>
</gene>
<keyword evidence="5 7" id="KW-0472">Membrane</keyword>
<feature type="transmembrane region" description="Helical" evidence="7">
    <location>
        <begin position="378"/>
        <end position="404"/>
    </location>
</feature>
<protein>
    <submittedName>
        <fullName evidence="10">Putative ABC transport system permease protein</fullName>
    </submittedName>
</protein>
<evidence type="ECO:0000256" key="4">
    <source>
        <dbReference type="ARBA" id="ARBA00022989"/>
    </source>
</evidence>
<feature type="domain" description="MacB-like periplasmic core" evidence="9">
    <location>
        <begin position="21"/>
        <end position="243"/>
    </location>
</feature>
<dbReference type="AlphaFoldDB" id="A0A1G9KN97"/>
<dbReference type="GO" id="GO:0022857">
    <property type="term" value="F:transmembrane transporter activity"/>
    <property type="evidence" value="ECO:0007669"/>
    <property type="project" value="TreeGrafter"/>
</dbReference>
<feature type="transmembrane region" description="Helical" evidence="7">
    <location>
        <begin position="424"/>
        <end position="444"/>
    </location>
</feature>
<evidence type="ECO:0000313" key="11">
    <source>
        <dbReference type="Proteomes" id="UP000198510"/>
    </source>
</evidence>
<evidence type="ECO:0000256" key="7">
    <source>
        <dbReference type="SAM" id="Phobius"/>
    </source>
</evidence>